<dbReference type="PANTHER" id="PTHR10907">
    <property type="entry name" value="REGUCALCIN"/>
    <property type="match status" value="1"/>
</dbReference>
<dbReference type="OMA" id="KKPAMCA"/>
<dbReference type="SUPFAM" id="SSF63829">
    <property type="entry name" value="Calcium-dependent phosphotriesterase"/>
    <property type="match status" value="1"/>
</dbReference>
<evidence type="ECO:0000259" key="4">
    <source>
        <dbReference type="Pfam" id="PF08450"/>
    </source>
</evidence>
<feature type="binding site" evidence="3">
    <location>
        <position position="197"/>
    </location>
    <ligand>
        <name>a divalent metal cation</name>
        <dbReference type="ChEBI" id="CHEBI:60240"/>
    </ligand>
</feature>
<dbReference type="Proteomes" id="UP000054383">
    <property type="component" value="Unassembled WGS sequence"/>
</dbReference>
<feature type="binding site" evidence="3">
    <location>
        <position position="52"/>
    </location>
    <ligand>
        <name>a divalent metal cation</name>
        <dbReference type="ChEBI" id="CHEBI:60240"/>
    </ligand>
</feature>
<dbReference type="PRINTS" id="PR01790">
    <property type="entry name" value="SMP30FAMILY"/>
</dbReference>
<dbReference type="InterPro" id="IPR013658">
    <property type="entry name" value="SGL"/>
</dbReference>
<dbReference type="EMBL" id="CVMT01000007">
    <property type="protein sequence ID" value="CRG90095.1"/>
    <property type="molecule type" value="Genomic_DNA"/>
</dbReference>
<dbReference type="GO" id="GO:0004341">
    <property type="term" value="F:gluconolactonase activity"/>
    <property type="evidence" value="ECO:0007669"/>
    <property type="project" value="TreeGrafter"/>
</dbReference>
<evidence type="ECO:0000256" key="2">
    <source>
        <dbReference type="PIRSR" id="PIRSR605511-1"/>
    </source>
</evidence>
<evidence type="ECO:0000256" key="1">
    <source>
        <dbReference type="ARBA" id="ARBA00008853"/>
    </source>
</evidence>
<dbReference type="PANTHER" id="PTHR10907:SF47">
    <property type="entry name" value="REGUCALCIN"/>
    <property type="match status" value="1"/>
</dbReference>
<dbReference type="OrthoDB" id="423498at2759"/>
<comment type="cofactor">
    <cofactor evidence="3">
        <name>Zn(2+)</name>
        <dbReference type="ChEBI" id="CHEBI:29105"/>
    </cofactor>
    <text evidence="3">Binds 1 divalent metal cation per subunit.</text>
</comment>
<feature type="binding site" evidence="3">
    <location>
        <position position="247"/>
    </location>
    <ligand>
        <name>a divalent metal cation</name>
        <dbReference type="ChEBI" id="CHEBI:60240"/>
    </ligand>
</feature>
<organism evidence="5 6">
    <name type="scientific">Talaromyces islandicus</name>
    <name type="common">Penicillium islandicum</name>
    <dbReference type="NCBI Taxonomy" id="28573"/>
    <lineage>
        <taxon>Eukaryota</taxon>
        <taxon>Fungi</taxon>
        <taxon>Dikarya</taxon>
        <taxon>Ascomycota</taxon>
        <taxon>Pezizomycotina</taxon>
        <taxon>Eurotiomycetes</taxon>
        <taxon>Eurotiomycetidae</taxon>
        <taxon>Eurotiales</taxon>
        <taxon>Trichocomaceae</taxon>
        <taxon>Talaromyces</taxon>
        <taxon>Talaromyces sect. Islandici</taxon>
    </lineage>
</organism>
<keyword evidence="3" id="KW-0479">Metal-binding</keyword>
<keyword evidence="6" id="KW-1185">Reference proteome</keyword>
<dbReference type="Pfam" id="PF08450">
    <property type="entry name" value="SGL"/>
    <property type="match status" value="1"/>
</dbReference>
<keyword evidence="3" id="KW-0862">Zinc</keyword>
<feature type="binding site" evidence="3">
    <location>
        <position position="148"/>
    </location>
    <ligand>
        <name>substrate</name>
    </ligand>
</feature>
<gene>
    <name evidence="5" type="ORF">PISL3812_07136</name>
</gene>
<accession>A0A0U1M3G0</accession>
<dbReference type="InterPro" id="IPR005511">
    <property type="entry name" value="SMP-30"/>
</dbReference>
<evidence type="ECO:0000313" key="5">
    <source>
        <dbReference type="EMBL" id="CRG90095.1"/>
    </source>
</evidence>
<protein>
    <submittedName>
        <fullName evidence="5">Putative sugar lactone lactonase YvrE</fullName>
    </submittedName>
</protein>
<dbReference type="AlphaFoldDB" id="A0A0U1M3G0"/>
<feature type="active site" description="Proton donor/acceptor" evidence="2">
    <location>
        <position position="247"/>
    </location>
</feature>
<dbReference type="GO" id="GO:0005509">
    <property type="term" value="F:calcium ion binding"/>
    <property type="evidence" value="ECO:0007669"/>
    <property type="project" value="TreeGrafter"/>
</dbReference>
<evidence type="ECO:0000256" key="3">
    <source>
        <dbReference type="PIRSR" id="PIRSR605511-2"/>
    </source>
</evidence>
<name>A0A0U1M3G0_TALIS</name>
<dbReference type="STRING" id="28573.A0A0U1M3G0"/>
<proteinExistence type="inferred from homology"/>
<sequence length="338" mass="37485">MTASASKDNNIQRWTVTEASEHSPCRLLTTPLTCNHRHGTQPYLDIRGGLLEGPYYTPASNELRFIDLDHGKVYFLDVAKGPDSLTAISVESPIGVTADVVADASSDNAKIIVAAKHGFATLDRQSGALTYVNRIYNGSEESYRMRFNDGAVDSHGRFWAGSCNDHRVVKVEDQGTLYRLDPDLSVHAMVKQMMCPNGIGWNAADTVMYLTDSPRGKIYAYDYDAHTGNISNRRDFFTIDPSIGEPDGFAMDVEGCLWVAVWRGSRILRVNPHGDITGEISFPTRFVTCPEFVGTQLIVTTALEKEPLSYPESVRWSGKVYKLDVGVQGKPRNPFRPQ</sequence>
<comment type="similarity">
    <text evidence="1">Belongs to the SMP-30/CGR1 family.</text>
</comment>
<feature type="domain" description="SMP-30/Gluconolactonase/LRE-like region" evidence="4">
    <location>
        <begin position="52"/>
        <end position="302"/>
    </location>
</feature>
<evidence type="ECO:0000313" key="6">
    <source>
        <dbReference type="Proteomes" id="UP000054383"/>
    </source>
</evidence>
<dbReference type="Gene3D" id="2.120.10.30">
    <property type="entry name" value="TolB, C-terminal domain"/>
    <property type="match status" value="1"/>
</dbReference>
<reference evidence="5 6" key="1">
    <citation type="submission" date="2015-04" db="EMBL/GenBank/DDBJ databases">
        <authorList>
            <person name="Syromyatnikov M.Y."/>
            <person name="Popov V.N."/>
        </authorList>
    </citation>
    <scope>NUCLEOTIDE SEQUENCE [LARGE SCALE GENOMIC DNA]</scope>
    <source>
        <strain evidence="5">WF-38-12</strain>
    </source>
</reference>
<dbReference type="InterPro" id="IPR011042">
    <property type="entry name" value="6-blade_b-propeller_TolB-like"/>
</dbReference>
<feature type="binding site" evidence="3">
    <location>
        <position position="146"/>
    </location>
    <ligand>
        <name>substrate</name>
    </ligand>
</feature>